<feature type="signal peptide" evidence="2">
    <location>
        <begin position="1"/>
        <end position="19"/>
    </location>
</feature>
<name>A0A6C2UGS2_9BACT</name>
<keyword evidence="4" id="KW-1185">Reference proteome</keyword>
<dbReference type="Proteomes" id="UP000346198">
    <property type="component" value="Unassembled WGS sequence"/>
</dbReference>
<dbReference type="SUPFAM" id="SSF51126">
    <property type="entry name" value="Pectin lyase-like"/>
    <property type="match status" value="1"/>
</dbReference>
<dbReference type="EMBL" id="CAAHFH010000001">
    <property type="protein sequence ID" value="VGO18564.1"/>
    <property type="molecule type" value="Genomic_DNA"/>
</dbReference>
<dbReference type="RefSeq" id="WP_136060036.1">
    <property type="nucleotide sequence ID" value="NZ_CAAHFH010000001.1"/>
</dbReference>
<protein>
    <submittedName>
        <fullName evidence="3">Iota-carrageenase</fullName>
    </submittedName>
</protein>
<keyword evidence="2" id="KW-0732">Signal</keyword>
<evidence type="ECO:0000256" key="2">
    <source>
        <dbReference type="SAM" id="SignalP"/>
    </source>
</evidence>
<organism evidence="3 4">
    <name type="scientific">Pontiella sulfatireligans</name>
    <dbReference type="NCBI Taxonomy" id="2750658"/>
    <lineage>
        <taxon>Bacteria</taxon>
        <taxon>Pseudomonadati</taxon>
        <taxon>Kiritimatiellota</taxon>
        <taxon>Kiritimatiellia</taxon>
        <taxon>Kiritimatiellales</taxon>
        <taxon>Pontiellaceae</taxon>
        <taxon>Pontiella</taxon>
    </lineage>
</organism>
<dbReference type="AlphaFoldDB" id="A0A6C2UGS2"/>
<gene>
    <name evidence="3" type="primary">cgiA_11</name>
    <name evidence="3" type="ORF">SCARR_00617</name>
</gene>
<proteinExistence type="predicted"/>
<dbReference type="InterPro" id="IPR012334">
    <property type="entry name" value="Pectin_lyas_fold"/>
</dbReference>
<accession>A0A6C2UGS2</accession>
<reference evidence="3 4" key="1">
    <citation type="submission" date="2019-04" db="EMBL/GenBank/DDBJ databases">
        <authorList>
            <person name="Van Vliet M D."/>
        </authorList>
    </citation>
    <scope>NUCLEOTIDE SEQUENCE [LARGE SCALE GENOMIC DNA]</scope>
    <source>
        <strain evidence="3 4">F21</strain>
    </source>
</reference>
<dbReference type="InterPro" id="IPR011050">
    <property type="entry name" value="Pectin_lyase_fold/virulence"/>
</dbReference>
<feature type="region of interest" description="Disordered" evidence="1">
    <location>
        <begin position="418"/>
        <end position="447"/>
    </location>
</feature>
<sequence length="447" mass="49041">MRTILWIIAVLACTSASQAEYVETMQENGKQWNLQKDFGLVDNNAKSNQSELLQKAIDDVSAKGGGRLIMPKGTYKFAGVFLNSNVHLLIEKDTVIKPYWPKGTKAGIFTLSTKSMDKGHIENVSIRGMGGSFIVDYSDRERDPNEGCRAINCRQVKNFLLSDILIKDSWTKYCSVNFTPSKADDAREWEVFRPTDGLVKNLKSTDSSSGYGLLQMHAGDTIHFENLWTSGGGVCFRLETGGGGENGGIDNITAKNIYCENGLSAVLMGPHKSQNGMVVIDGVTANSCATGVTMGPGFVEKRNLDNPNYKPGRFADGSTVKNVHVIFGTNAPISLKGIGNVPKEYLDDLRWGKTGNNRLRGPSMYVVKDLTGDSWTPVIKNVTSEGFKYNDGIVVGKKEPRANYREILKGYPVLGEIPENHRSVSSSEQVSGKAMDTKKKSEKKKKK</sequence>
<evidence type="ECO:0000313" key="4">
    <source>
        <dbReference type="Proteomes" id="UP000346198"/>
    </source>
</evidence>
<evidence type="ECO:0000313" key="3">
    <source>
        <dbReference type="EMBL" id="VGO18564.1"/>
    </source>
</evidence>
<dbReference type="Gene3D" id="2.160.20.10">
    <property type="entry name" value="Single-stranded right-handed beta-helix, Pectin lyase-like"/>
    <property type="match status" value="1"/>
</dbReference>
<feature type="chain" id="PRO_5025648235" evidence="2">
    <location>
        <begin position="20"/>
        <end position="447"/>
    </location>
</feature>
<evidence type="ECO:0000256" key="1">
    <source>
        <dbReference type="SAM" id="MobiDB-lite"/>
    </source>
</evidence>